<dbReference type="InterPro" id="IPR051017">
    <property type="entry name" value="Aldolase-II_Adducin_sf"/>
</dbReference>
<dbReference type="Pfam" id="PF00596">
    <property type="entry name" value="Aldolase_II"/>
    <property type="match status" value="1"/>
</dbReference>
<dbReference type="Gene3D" id="3.40.225.10">
    <property type="entry name" value="Class II aldolase/adducin N-terminal domain"/>
    <property type="match status" value="1"/>
</dbReference>
<dbReference type="GeneID" id="73349127"/>
<protein>
    <submittedName>
        <fullName evidence="3">Class II Aldolase and Adducin domain-containing protein</fullName>
    </submittedName>
</protein>
<organism evidence="3 4">
    <name type="scientific">Colletotrichum lupini</name>
    <dbReference type="NCBI Taxonomy" id="145971"/>
    <lineage>
        <taxon>Eukaryota</taxon>
        <taxon>Fungi</taxon>
        <taxon>Dikarya</taxon>
        <taxon>Ascomycota</taxon>
        <taxon>Pezizomycotina</taxon>
        <taxon>Sordariomycetes</taxon>
        <taxon>Hypocreomycetidae</taxon>
        <taxon>Glomerellales</taxon>
        <taxon>Glomerellaceae</taxon>
        <taxon>Colletotrichum</taxon>
        <taxon>Colletotrichum acutatum species complex</taxon>
    </lineage>
</organism>
<dbReference type="FunFam" id="3.40.225.10:FF:000009">
    <property type="entry name" value="Class II aldolase/adducin N-terminal"/>
    <property type="match status" value="1"/>
</dbReference>
<accession>A0A9Q8WNS3</accession>
<evidence type="ECO:0000256" key="1">
    <source>
        <dbReference type="SAM" id="MobiDB-lite"/>
    </source>
</evidence>
<proteinExistence type="predicted"/>
<dbReference type="PANTHER" id="PTHR10672:SF41">
    <property type="entry name" value="CLASS II ALDOLASE_ADDUCIN DOMAIN PROTEIN (AFU_ORTHOLOGUE AFUA_3G01330)"/>
    <property type="match status" value="1"/>
</dbReference>
<feature type="domain" description="Class II aldolase/adducin N-terminal" evidence="2">
    <location>
        <begin position="269"/>
        <end position="451"/>
    </location>
</feature>
<evidence type="ECO:0000313" key="3">
    <source>
        <dbReference type="EMBL" id="UQC89662.1"/>
    </source>
</evidence>
<dbReference type="InterPro" id="IPR001303">
    <property type="entry name" value="Aldolase_II/adducin_N"/>
</dbReference>
<feature type="compositionally biased region" description="Polar residues" evidence="1">
    <location>
        <begin position="218"/>
        <end position="232"/>
    </location>
</feature>
<dbReference type="EMBL" id="CP019480">
    <property type="protein sequence ID" value="UQC89662.1"/>
    <property type="molecule type" value="Genomic_DNA"/>
</dbReference>
<dbReference type="SMART" id="SM01007">
    <property type="entry name" value="Aldolase_II"/>
    <property type="match status" value="1"/>
</dbReference>
<dbReference type="NCBIfam" id="NF004855">
    <property type="entry name" value="PRK06208.1"/>
    <property type="match status" value="1"/>
</dbReference>
<dbReference type="PANTHER" id="PTHR10672">
    <property type="entry name" value="ADDUCIN"/>
    <property type="match status" value="1"/>
</dbReference>
<dbReference type="Proteomes" id="UP000830671">
    <property type="component" value="Chromosome 8"/>
</dbReference>
<dbReference type="RefSeq" id="XP_049151263.1">
    <property type="nucleotide sequence ID" value="XM_049294117.1"/>
</dbReference>
<name>A0A9Q8WNS3_9PEZI</name>
<dbReference type="GO" id="GO:0051015">
    <property type="term" value="F:actin filament binding"/>
    <property type="evidence" value="ECO:0007669"/>
    <property type="project" value="TreeGrafter"/>
</dbReference>
<evidence type="ECO:0000313" key="4">
    <source>
        <dbReference type="Proteomes" id="UP000830671"/>
    </source>
</evidence>
<gene>
    <name evidence="3" type="ORF">CLUP02_15193</name>
</gene>
<feature type="region of interest" description="Disordered" evidence="1">
    <location>
        <begin position="217"/>
        <end position="259"/>
    </location>
</feature>
<dbReference type="SUPFAM" id="SSF53639">
    <property type="entry name" value="AraD/HMP-PK domain-like"/>
    <property type="match status" value="1"/>
</dbReference>
<dbReference type="AlphaFoldDB" id="A0A9Q8WNS3"/>
<sequence>MRPAPRLEMIGLSEDSYGEHLITPHRTPCAYESFKIQVSTKGTQPSSHHPPIFGVCYGAHLCGMRPQARRPLLYFWKPKLPVGLHLIDAASDHRRGAHSASPSLNNQARIVRDGGPQNARAAQWTYNAGFASGPEYRLLSHSVSDVEVDPPYPYLPGLGYRQPKLELSRIKVYMRPFRMDIRVARKYSSLTLHLTHIKLKPTSAIAVSQIPHADASAVNHTNGNGVLPSSTIAPEKKPGQDKSKTLETKGFPRPQKFDDPYQQRQHLKERLALGFRIFAKNGFDAGVAGHITVRDPVEPQTFWLNPFGVPWPLLKASDLIRVDENGEVVEGGPVRLLNTAAYMIHHAVHEARPEINCVAHSHSLYGQAFSALGRNLDITTQDTCAFYNDVVLYNSFGGIVLGKEEGLRIAAALGNKKAAILQNHGLITCGKSVESCVYWFLSLERCCHQQLLADAAAGGRGHETVKIDQEDAEFTYKSIGSEVAGWFSGKPTFDMMEHESGVAYKM</sequence>
<dbReference type="InterPro" id="IPR036409">
    <property type="entry name" value="Aldolase_II/adducin_N_sf"/>
</dbReference>
<feature type="compositionally biased region" description="Basic and acidic residues" evidence="1">
    <location>
        <begin position="234"/>
        <end position="247"/>
    </location>
</feature>
<evidence type="ECO:0000259" key="2">
    <source>
        <dbReference type="SMART" id="SM01007"/>
    </source>
</evidence>
<keyword evidence="4" id="KW-1185">Reference proteome</keyword>
<dbReference type="GO" id="GO:0005856">
    <property type="term" value="C:cytoskeleton"/>
    <property type="evidence" value="ECO:0007669"/>
    <property type="project" value="TreeGrafter"/>
</dbReference>
<dbReference type="KEGG" id="clup:CLUP02_15193"/>
<reference evidence="3" key="1">
    <citation type="journal article" date="2021" name="Mol. Plant Microbe Interact.">
        <title>Complete Genome Sequence of the Plant-Pathogenic Fungus Colletotrichum lupini.</title>
        <authorList>
            <person name="Baroncelli R."/>
            <person name="Pensec F."/>
            <person name="Da Lio D."/>
            <person name="Boufleur T."/>
            <person name="Vicente I."/>
            <person name="Sarrocco S."/>
            <person name="Picot A."/>
            <person name="Baraldi E."/>
            <person name="Sukno S."/>
            <person name="Thon M."/>
            <person name="Le Floch G."/>
        </authorList>
    </citation>
    <scope>NUCLEOTIDE SEQUENCE</scope>
    <source>
        <strain evidence="3">IMI 504893</strain>
    </source>
</reference>